<feature type="region of interest" description="Disordered" evidence="9">
    <location>
        <begin position="1101"/>
        <end position="1143"/>
    </location>
</feature>
<dbReference type="InterPro" id="IPR058192">
    <property type="entry name" value="WHD_ROQ1-like"/>
</dbReference>
<dbReference type="SUPFAM" id="SSF52058">
    <property type="entry name" value="L domain-like"/>
    <property type="match status" value="1"/>
</dbReference>
<dbReference type="PRINTS" id="PR00364">
    <property type="entry name" value="DISEASERSIST"/>
</dbReference>
<evidence type="ECO:0000256" key="6">
    <source>
        <dbReference type="ARBA" id="ARBA00023027"/>
    </source>
</evidence>
<evidence type="ECO:0000256" key="3">
    <source>
        <dbReference type="ARBA" id="ARBA00022614"/>
    </source>
</evidence>
<dbReference type="SUPFAM" id="SSF52540">
    <property type="entry name" value="P-loop containing nucleoside triphosphate hydrolases"/>
    <property type="match status" value="1"/>
</dbReference>
<dbReference type="FunFam" id="3.40.50.10140:FF:000007">
    <property type="entry name" value="Disease resistance protein (TIR-NBS-LRR class)"/>
    <property type="match status" value="1"/>
</dbReference>
<dbReference type="InterPro" id="IPR011713">
    <property type="entry name" value="Leu-rich_rpt_3"/>
</dbReference>
<evidence type="ECO:0000256" key="1">
    <source>
        <dbReference type="ARBA" id="ARBA00004123"/>
    </source>
</evidence>
<dbReference type="Pfam" id="PF23282">
    <property type="entry name" value="WHD_ROQ1"/>
    <property type="match status" value="1"/>
</dbReference>
<keyword evidence="12" id="KW-1185">Reference proteome</keyword>
<proteinExistence type="predicted"/>
<dbReference type="GO" id="GO:0042742">
    <property type="term" value="P:defense response to bacterium"/>
    <property type="evidence" value="ECO:0007669"/>
    <property type="project" value="UniProtKB-ARBA"/>
</dbReference>
<dbReference type="GO" id="GO:0002758">
    <property type="term" value="P:innate immune response-activating signaling pathway"/>
    <property type="evidence" value="ECO:0007669"/>
    <property type="project" value="UniProtKB-ARBA"/>
</dbReference>
<protein>
    <recommendedName>
        <fullName evidence="2">ADP-ribosyl cyclase/cyclic ADP-ribose hydrolase</fullName>
        <ecNumber evidence="2">3.2.2.6</ecNumber>
    </recommendedName>
</protein>
<dbReference type="FunFam" id="3.80.10.10:FF:000568">
    <property type="entry name" value="Disease resistance protein RPS4"/>
    <property type="match status" value="1"/>
</dbReference>
<name>A0ABD1BMG7_CARAN</name>
<dbReference type="InterPro" id="IPR042197">
    <property type="entry name" value="Apaf_helical"/>
</dbReference>
<dbReference type="InterPro" id="IPR027417">
    <property type="entry name" value="P-loop_NTPase"/>
</dbReference>
<evidence type="ECO:0000256" key="9">
    <source>
        <dbReference type="SAM" id="MobiDB-lite"/>
    </source>
</evidence>
<dbReference type="InterPro" id="IPR032675">
    <property type="entry name" value="LRR_dom_sf"/>
</dbReference>
<dbReference type="EMBL" id="JBANAX010000213">
    <property type="protein sequence ID" value="KAL1218395.1"/>
    <property type="molecule type" value="Genomic_DNA"/>
</dbReference>
<dbReference type="InterPro" id="IPR002182">
    <property type="entry name" value="NB-ARC"/>
</dbReference>
<evidence type="ECO:0000256" key="5">
    <source>
        <dbReference type="ARBA" id="ARBA00022801"/>
    </source>
</evidence>
<dbReference type="GO" id="GO:0005634">
    <property type="term" value="C:nucleus"/>
    <property type="evidence" value="ECO:0007669"/>
    <property type="project" value="UniProtKB-SubCell"/>
</dbReference>
<dbReference type="Gene3D" id="3.80.10.10">
    <property type="entry name" value="Ribonuclease Inhibitor"/>
    <property type="match status" value="2"/>
</dbReference>
<evidence type="ECO:0000259" key="10">
    <source>
        <dbReference type="PROSITE" id="PS50104"/>
    </source>
</evidence>
<evidence type="ECO:0000313" key="11">
    <source>
        <dbReference type="EMBL" id="KAL1218395.1"/>
    </source>
</evidence>
<comment type="caution">
    <text evidence="11">The sequence shown here is derived from an EMBL/GenBank/DDBJ whole genome shotgun (WGS) entry which is preliminary data.</text>
</comment>
<dbReference type="Pfam" id="PF00931">
    <property type="entry name" value="NB-ARC"/>
    <property type="match status" value="1"/>
</dbReference>
<dbReference type="Proteomes" id="UP001558713">
    <property type="component" value="Unassembled WGS sequence"/>
</dbReference>
<dbReference type="Pfam" id="PF07725">
    <property type="entry name" value="LRR_3"/>
    <property type="match status" value="1"/>
</dbReference>
<evidence type="ECO:0000256" key="4">
    <source>
        <dbReference type="ARBA" id="ARBA00022737"/>
    </source>
</evidence>
<accession>A0ABD1BMG7</accession>
<keyword evidence="6" id="KW-0520">NAD</keyword>
<dbReference type="PANTHER" id="PTHR11017:SF277">
    <property type="entry name" value="DISEASE RESISTANCE PROTEIN RPS4-RELATED"/>
    <property type="match status" value="1"/>
</dbReference>
<dbReference type="Gene3D" id="3.40.50.10140">
    <property type="entry name" value="Toll/interleukin-1 receptor homology (TIR) domain"/>
    <property type="match status" value="1"/>
</dbReference>
<dbReference type="InterPro" id="IPR000157">
    <property type="entry name" value="TIR_dom"/>
</dbReference>
<keyword evidence="3" id="KW-0433">Leucine-rich repeat</keyword>
<dbReference type="InterPro" id="IPR045344">
    <property type="entry name" value="C-JID"/>
</dbReference>
<dbReference type="PANTHER" id="PTHR11017">
    <property type="entry name" value="LEUCINE-RICH REPEAT-CONTAINING PROTEIN"/>
    <property type="match status" value="1"/>
</dbReference>
<dbReference type="FunFam" id="3.40.50.300:FF:001862">
    <property type="entry name" value="Disease resistance protein RPS4"/>
    <property type="match status" value="1"/>
</dbReference>
<evidence type="ECO:0000256" key="7">
    <source>
        <dbReference type="ARBA" id="ARBA00023242"/>
    </source>
</evidence>
<keyword evidence="5" id="KW-0378">Hydrolase</keyword>
<dbReference type="FunFam" id="3.80.10.10:FF:000386">
    <property type="entry name" value="Disease resistance protein RPS4"/>
    <property type="match status" value="1"/>
</dbReference>
<dbReference type="AlphaFoldDB" id="A0ABD1BMG7"/>
<feature type="domain" description="TIR" evidence="10">
    <location>
        <begin position="16"/>
        <end position="176"/>
    </location>
</feature>
<dbReference type="Pfam" id="PF20160">
    <property type="entry name" value="C-JID"/>
    <property type="match status" value="1"/>
</dbReference>
<dbReference type="SMART" id="SM00255">
    <property type="entry name" value="TIR"/>
    <property type="match status" value="1"/>
</dbReference>
<evidence type="ECO:0000256" key="8">
    <source>
        <dbReference type="ARBA" id="ARBA00047304"/>
    </source>
</evidence>
<dbReference type="Gene3D" id="1.10.8.430">
    <property type="entry name" value="Helical domain of apoptotic protease-activating factors"/>
    <property type="match status" value="1"/>
</dbReference>
<dbReference type="PROSITE" id="PS50104">
    <property type="entry name" value="TIR"/>
    <property type="match status" value="1"/>
</dbReference>
<evidence type="ECO:0000313" key="12">
    <source>
        <dbReference type="Proteomes" id="UP001558713"/>
    </source>
</evidence>
<comment type="catalytic activity">
    <reaction evidence="8">
        <text>NAD(+) + H2O = ADP-D-ribose + nicotinamide + H(+)</text>
        <dbReference type="Rhea" id="RHEA:16301"/>
        <dbReference type="ChEBI" id="CHEBI:15377"/>
        <dbReference type="ChEBI" id="CHEBI:15378"/>
        <dbReference type="ChEBI" id="CHEBI:17154"/>
        <dbReference type="ChEBI" id="CHEBI:57540"/>
        <dbReference type="ChEBI" id="CHEBI:57967"/>
        <dbReference type="EC" id="3.2.2.6"/>
    </reaction>
    <physiologicalReaction direction="left-to-right" evidence="8">
        <dbReference type="Rhea" id="RHEA:16302"/>
    </physiologicalReaction>
</comment>
<gene>
    <name evidence="11" type="ORF">V5N11_026154</name>
</gene>
<dbReference type="Pfam" id="PF01582">
    <property type="entry name" value="TIR"/>
    <property type="match status" value="1"/>
</dbReference>
<dbReference type="SUPFAM" id="SSF52200">
    <property type="entry name" value="Toll/Interleukin receptor TIR domain"/>
    <property type="match status" value="1"/>
</dbReference>
<dbReference type="FunFam" id="1.10.8.430:FF:000002">
    <property type="entry name" value="Disease resistance protein (TIR-NBS-LRR class)"/>
    <property type="match status" value="1"/>
</dbReference>
<sequence length="1143" mass="130540">MAGSSLSSSTVEELPPQHLVFINFRGKDVRNGFVSHLVTALKNHNINVFYDNDEDKGEPLETLLNRIEESRIAVTIFSRNYAESVWCLRELTKINDRFKEEKLVVIPIFYNVEVSTVKGLTGEFGDAFRKLDKCDEKKNWKEALKEIPKIMSIEVHEKSIESKIIKKIVEEVKKSLNKVRLKGSENASVDPSEYSDTRTSFGGAKDKTFGIEQRLTELEEKLDIKDSRTRIIGVVGMPGIGKTTLLKELINIWKGKFFKHALIDQIRQKSNKYRLECLPTLLLEKLLPELNNPQIDDFEEPYKTHKGLLHKRKVLVALDDVSKKEQIYALLGKYDLLTKHDWIKDGSRIIIATNDMSLLEGLVHDTYVVRQLNHKDGLQLFCYHAFDDDKAIPRNADFTNLSDKFVHYARGHPLALKILGTELYEKSKKHWEGKLKILDQRPNTYIGEVLQVSYNELSLEQKDAFLDIAYFRLQDVDYVESLLASSDLRFVEAIKALKNKFLISTCDGRVDMHDLLYTFSRELELTASIQGGSEQRRLWRHQDIIKERTINVLQKRTGAADVRGIFLDLSEVTGEMSCDCDHFRNMRNLWYLKFYNSHCPQECKTNNKINLPDGLNLPLKEVRCLHWLKFPEKELPNDFNPINLVDLKLPYSKIEQLWDGVKDTPVLKWVDLSHSSQLHNLSGLSKAKSLQRLNLEECTSLESLGDVNWISLKTLTLSNCSNFKEFPCIPENLEALYLDGTAISQLPDNVVNLERLVLLNMKDCKMLENIPSCVGELIALQKLVLSGCRKLKDFPEISESSLKILLLDGTSIKTMPQLPSVQYLCLSRNDQISYLPEGINQLSQLTWLDLKYCKSLTSVPELPPNLQYFDAHGCTSLKTVAKPLARILPTVQNHCTFNFTNCGSLEPDAKEAIMSYAQRKCQLLSYARKHYNGGLSSEALFSICYPGCEVPPWFCNEAVGSLLQRKLPPHWHEKKLFGIALCVVVAFLDGKEQINCFSVTCTFKIKDESKSWIPFTCPVGSWTKDGDEKEKIESDHVFIACITCPHTVRCLEDENSNKCNFTETSLEFTVTDGTSGIGKFKVLRCGLSLVYEKDRNKNSSHEVKFDSPVEVSFQEPQHGMMEGGKKIRESRRDDGRGEEKQKN</sequence>
<dbReference type="EC" id="3.2.2.6" evidence="2"/>
<reference evidence="11 12" key="1">
    <citation type="submission" date="2024-04" db="EMBL/GenBank/DDBJ databases">
        <title>Genome assembly C_amara_ONT_v2.</title>
        <authorList>
            <person name="Yant L."/>
            <person name="Moore C."/>
            <person name="Slenker M."/>
        </authorList>
    </citation>
    <scope>NUCLEOTIDE SEQUENCE [LARGE SCALE GENOMIC DNA]</scope>
    <source>
        <tissue evidence="11">Leaf</tissue>
    </source>
</reference>
<organism evidence="11 12">
    <name type="scientific">Cardamine amara subsp. amara</name>
    <dbReference type="NCBI Taxonomy" id="228776"/>
    <lineage>
        <taxon>Eukaryota</taxon>
        <taxon>Viridiplantae</taxon>
        <taxon>Streptophyta</taxon>
        <taxon>Embryophyta</taxon>
        <taxon>Tracheophyta</taxon>
        <taxon>Spermatophyta</taxon>
        <taxon>Magnoliopsida</taxon>
        <taxon>eudicotyledons</taxon>
        <taxon>Gunneridae</taxon>
        <taxon>Pentapetalae</taxon>
        <taxon>rosids</taxon>
        <taxon>malvids</taxon>
        <taxon>Brassicales</taxon>
        <taxon>Brassicaceae</taxon>
        <taxon>Cardamineae</taxon>
        <taxon>Cardamine</taxon>
    </lineage>
</organism>
<evidence type="ECO:0000256" key="2">
    <source>
        <dbReference type="ARBA" id="ARBA00011982"/>
    </source>
</evidence>
<dbReference type="Gene3D" id="3.40.50.300">
    <property type="entry name" value="P-loop containing nucleotide triphosphate hydrolases"/>
    <property type="match status" value="1"/>
</dbReference>
<dbReference type="GO" id="GO:0061809">
    <property type="term" value="F:NAD+ nucleosidase activity, cyclic ADP-ribose generating"/>
    <property type="evidence" value="ECO:0007669"/>
    <property type="project" value="UniProtKB-EC"/>
</dbReference>
<keyword evidence="4" id="KW-0677">Repeat</keyword>
<keyword evidence="7" id="KW-0539">Nucleus</keyword>
<dbReference type="InterPro" id="IPR044974">
    <property type="entry name" value="Disease_R_plants"/>
</dbReference>
<dbReference type="InterPro" id="IPR035897">
    <property type="entry name" value="Toll_tir_struct_dom_sf"/>
</dbReference>
<comment type="subcellular location">
    <subcellularLocation>
        <location evidence="1">Nucleus</location>
    </subcellularLocation>
</comment>
<feature type="compositionally biased region" description="Basic and acidic residues" evidence="9">
    <location>
        <begin position="1123"/>
        <end position="1143"/>
    </location>
</feature>